<evidence type="ECO:0000313" key="1">
    <source>
        <dbReference type="EMBL" id="OKL52310.1"/>
    </source>
</evidence>
<gene>
    <name evidence="1" type="ORF">BSZ40_02150</name>
</gene>
<reference evidence="2" key="1">
    <citation type="submission" date="2016-12" db="EMBL/GenBank/DDBJ databases">
        <authorList>
            <person name="Meng X."/>
        </authorList>
    </citation>
    <scope>NUCLEOTIDE SEQUENCE [LARGE SCALE GENOMIC DNA]</scope>
    <source>
        <strain evidence="2">DSM 20732</strain>
    </source>
</reference>
<sequence>MAVGGCGASGAAAPSDTRFAPFTEQTFRPVEVVSQVAETQRRFPGLELLDAHTAGAPLHDDRGIPDQDPWYWYNAVLKISAADATSLSAEALAPAEKLPGLVAELYEYVPRECIFETVPHEVAKTELGYEQQLHSPHTFNLGEVAISRDCQLLLLTARYN</sequence>
<comment type="caution">
    <text evidence="1">The sequence shown here is derived from an EMBL/GenBank/DDBJ whole genome shotgun (WGS) entry which is preliminary data.</text>
</comment>
<proteinExistence type="predicted"/>
<name>A0A1Q5PY45_9ACTO</name>
<evidence type="ECO:0000313" key="2">
    <source>
        <dbReference type="Proteomes" id="UP000185612"/>
    </source>
</evidence>
<dbReference type="EMBL" id="MQVS01000002">
    <property type="protein sequence ID" value="OKL52310.1"/>
    <property type="molecule type" value="Genomic_DNA"/>
</dbReference>
<dbReference type="Proteomes" id="UP000185612">
    <property type="component" value="Unassembled WGS sequence"/>
</dbReference>
<dbReference type="InParanoid" id="A0A1Q5PY45"/>
<dbReference type="STRING" id="52770.BSZ40_02150"/>
<organism evidence="1 2">
    <name type="scientific">Buchananella hordeovulneris</name>
    <dbReference type="NCBI Taxonomy" id="52770"/>
    <lineage>
        <taxon>Bacteria</taxon>
        <taxon>Bacillati</taxon>
        <taxon>Actinomycetota</taxon>
        <taxon>Actinomycetes</taxon>
        <taxon>Actinomycetales</taxon>
        <taxon>Actinomycetaceae</taxon>
        <taxon>Buchananella</taxon>
    </lineage>
</organism>
<accession>A0A1Q5PY45</accession>
<dbReference type="AlphaFoldDB" id="A0A1Q5PY45"/>
<protein>
    <submittedName>
        <fullName evidence="1">Uncharacterized protein</fullName>
    </submittedName>
</protein>
<keyword evidence="2" id="KW-1185">Reference proteome</keyword>